<evidence type="ECO:0000313" key="3">
    <source>
        <dbReference type="Proteomes" id="UP000243297"/>
    </source>
</evidence>
<reference evidence="3" key="1">
    <citation type="submission" date="2017-02" db="EMBL/GenBank/DDBJ databases">
        <authorList>
            <person name="Varghese N."/>
            <person name="Submissions S."/>
        </authorList>
    </citation>
    <scope>NUCLEOTIDE SEQUENCE [LARGE SCALE GENOMIC DNA]</scope>
    <source>
        <strain evidence="3">ATCC 25662</strain>
    </source>
</reference>
<keyword evidence="1" id="KW-0812">Transmembrane</keyword>
<dbReference type="EMBL" id="FUWY01000002">
    <property type="protein sequence ID" value="SJZ52629.1"/>
    <property type="molecule type" value="Genomic_DNA"/>
</dbReference>
<name>A0A1T4LD10_9FIRM</name>
<dbReference type="AlphaFoldDB" id="A0A1T4LD10"/>
<evidence type="ECO:0000313" key="2">
    <source>
        <dbReference type="EMBL" id="SJZ52629.1"/>
    </source>
</evidence>
<sequence length="153" mass="18158">MNTKDWILLFTPILCNGIVVLVLQKMFERKQQIARERRIYVSELQRKIDCALSSFMKVLQTSGNDISQVNAVNNFVEDYCAVFYYYQQNQKLFEKFSVKMQKLINEHEKMQVILDTLHKTGHSDQLTHNMEDSLRKIYEILQSIQHDCINHKV</sequence>
<keyword evidence="1" id="KW-0472">Membrane</keyword>
<keyword evidence="1" id="KW-1133">Transmembrane helix</keyword>
<dbReference type="RefSeq" id="WP_078711267.1">
    <property type="nucleotide sequence ID" value="NZ_FUWY01000002.1"/>
</dbReference>
<organism evidence="2 3">
    <name type="scientific">Anaerorhabdus furcosa</name>
    <dbReference type="NCBI Taxonomy" id="118967"/>
    <lineage>
        <taxon>Bacteria</taxon>
        <taxon>Bacillati</taxon>
        <taxon>Bacillota</taxon>
        <taxon>Erysipelotrichia</taxon>
        <taxon>Erysipelotrichales</taxon>
        <taxon>Erysipelotrichaceae</taxon>
        <taxon>Anaerorhabdus</taxon>
    </lineage>
</organism>
<feature type="transmembrane region" description="Helical" evidence="1">
    <location>
        <begin position="6"/>
        <end position="27"/>
    </location>
</feature>
<proteinExistence type="predicted"/>
<dbReference type="Proteomes" id="UP000243297">
    <property type="component" value="Unassembled WGS sequence"/>
</dbReference>
<evidence type="ECO:0000256" key="1">
    <source>
        <dbReference type="SAM" id="Phobius"/>
    </source>
</evidence>
<gene>
    <name evidence="2" type="ORF">SAMN02745191_0836</name>
</gene>
<protein>
    <submittedName>
        <fullName evidence="2">Uncharacterized protein</fullName>
    </submittedName>
</protein>
<accession>A0A1T4LD10</accession>
<keyword evidence="3" id="KW-1185">Reference proteome</keyword>